<keyword evidence="1" id="KW-0472">Membrane</keyword>
<name>A0A3P7J9G7_STRVU</name>
<dbReference type="EMBL" id="UYYB01097331">
    <property type="protein sequence ID" value="VDM76609.1"/>
    <property type="molecule type" value="Genomic_DNA"/>
</dbReference>
<feature type="transmembrane region" description="Helical" evidence="1">
    <location>
        <begin position="30"/>
        <end position="55"/>
    </location>
</feature>
<evidence type="ECO:0000256" key="1">
    <source>
        <dbReference type="SAM" id="Phobius"/>
    </source>
</evidence>
<keyword evidence="1" id="KW-1133">Transmembrane helix</keyword>
<feature type="domain" description="DUF7808" evidence="2">
    <location>
        <begin position="83"/>
        <end position="185"/>
    </location>
</feature>
<dbReference type="InterPro" id="IPR056710">
    <property type="entry name" value="DUF7808"/>
</dbReference>
<dbReference type="PANTHER" id="PTHR34493:SF5">
    <property type="entry name" value="WSC DOMAIN-CONTAINING PROTEIN"/>
    <property type="match status" value="1"/>
</dbReference>
<proteinExistence type="predicted"/>
<dbReference type="OrthoDB" id="5849460at2759"/>
<protein>
    <recommendedName>
        <fullName evidence="2">DUF7808 domain-containing protein</fullName>
    </recommendedName>
</protein>
<dbReference type="Proteomes" id="UP000270094">
    <property type="component" value="Unassembled WGS sequence"/>
</dbReference>
<evidence type="ECO:0000313" key="4">
    <source>
        <dbReference type="Proteomes" id="UP000270094"/>
    </source>
</evidence>
<reference evidence="3 4" key="1">
    <citation type="submission" date="2018-11" db="EMBL/GenBank/DDBJ databases">
        <authorList>
            <consortium name="Pathogen Informatics"/>
        </authorList>
    </citation>
    <scope>NUCLEOTIDE SEQUENCE [LARGE SCALE GENOMIC DNA]</scope>
</reference>
<dbReference type="AlphaFoldDB" id="A0A3P7J9G7"/>
<evidence type="ECO:0000259" key="2">
    <source>
        <dbReference type="Pfam" id="PF25096"/>
    </source>
</evidence>
<accession>A0A3P7J9G7</accession>
<dbReference type="PANTHER" id="PTHR34493">
    <property type="entry name" value="PROTEIN CBG13422-RELATED"/>
    <property type="match status" value="1"/>
</dbReference>
<evidence type="ECO:0000313" key="3">
    <source>
        <dbReference type="EMBL" id="VDM76609.1"/>
    </source>
</evidence>
<sequence length="270" mass="30786">MEFSPCVFVLQVFARHPNWAIRPQSVMTLLWPLLGFIFGFSTSTLASLTFIYTAFLTKVLGAVNVWEKELPSRKLRNYICRDGNCKLEFEPIRDEWIAINDNGCYQEFEAELEEIVEFCPLQCSGASHASIVEQIPISDSCIIGSSVSVIQRRNDWFLWRGEDCQPEASIFKIGCTFEKTSTKKEEKLPMTKFSKPRERKISQEGELKLMPATNRMAQNSVSEEKEVEKVTVALPLPKVEAKPAETKSKDDTLPNEVDLLLKAMFPAYRD</sequence>
<dbReference type="Pfam" id="PF25096">
    <property type="entry name" value="DUF7808"/>
    <property type="match status" value="1"/>
</dbReference>
<gene>
    <name evidence="3" type="ORF">SVUK_LOCUS11607</name>
</gene>
<keyword evidence="4" id="KW-1185">Reference proteome</keyword>
<organism evidence="3 4">
    <name type="scientific">Strongylus vulgaris</name>
    <name type="common">Blood worm</name>
    <dbReference type="NCBI Taxonomy" id="40348"/>
    <lineage>
        <taxon>Eukaryota</taxon>
        <taxon>Metazoa</taxon>
        <taxon>Ecdysozoa</taxon>
        <taxon>Nematoda</taxon>
        <taxon>Chromadorea</taxon>
        <taxon>Rhabditida</taxon>
        <taxon>Rhabditina</taxon>
        <taxon>Rhabditomorpha</taxon>
        <taxon>Strongyloidea</taxon>
        <taxon>Strongylidae</taxon>
        <taxon>Strongylus</taxon>
    </lineage>
</organism>
<keyword evidence="1" id="KW-0812">Transmembrane</keyword>